<reference evidence="1 2" key="1">
    <citation type="submission" date="2023-07" db="EMBL/GenBank/DDBJ databases">
        <title>Sequencing the genomes of 1000 actinobacteria strains.</title>
        <authorList>
            <person name="Klenk H.-P."/>
        </authorList>
    </citation>
    <scope>NUCLEOTIDE SEQUENCE [LARGE SCALE GENOMIC DNA]</scope>
    <source>
        <strain evidence="1 2">DSM 44709</strain>
    </source>
</reference>
<dbReference type="Pfam" id="PF13692">
    <property type="entry name" value="Glyco_trans_1_4"/>
    <property type="match status" value="1"/>
</dbReference>
<dbReference type="RefSeq" id="WP_307234977.1">
    <property type="nucleotide sequence ID" value="NZ_JAUSUZ010000001.1"/>
</dbReference>
<keyword evidence="2" id="KW-1185">Reference proteome</keyword>
<dbReference type="AlphaFoldDB" id="A0AAE3VVG5"/>
<dbReference type="Gene3D" id="3.40.50.2000">
    <property type="entry name" value="Glycogen Phosphorylase B"/>
    <property type="match status" value="1"/>
</dbReference>
<dbReference type="SUPFAM" id="SSF53756">
    <property type="entry name" value="UDP-Glycosyltransferase/glycogen phosphorylase"/>
    <property type="match status" value="1"/>
</dbReference>
<accession>A0AAE3VVG5</accession>
<gene>
    <name evidence="1" type="ORF">J2S42_000621</name>
</gene>
<name>A0AAE3VVG5_9ACTN</name>
<comment type="caution">
    <text evidence="1">The sequence shown here is derived from an EMBL/GenBank/DDBJ whole genome shotgun (WGS) entry which is preliminary data.</text>
</comment>
<sequence length="400" mass="43105">MDLTVVCSYFPLPADRGDPVRVLMMLRALARVRAYTLLVVRRAETTQEQVDELREMLPGVRVEDFPATPYRLGRLGPAGRYPEALAAGMPPWVRSRYSRPMHARLRARTGLGLAIGEAAGAYLPGTRLRWHWDKANVLADSTRQDVAEASGVPHRLRARHLVTASTRFEAAALACCETVSVTSDAEAARLLRWHGRTASFTLASCVPIPAWHTPQPAARALVWLGSFAYRSNLLGLRRFLAEGWTPLRRAGYTLTLVGSGLTDRSRADLAAYDGVTVAGYAEDLRPVLGRAAAAVVPLWSGAGVKLKTLTLLAHAVPVFSTTIGAEGVPATAAVRIADTPQGLAEAILGTSRADLDAMAVEGPRLIHAELSEERFAERLVRSLTRCGYLDAAGTPAAEGC</sequence>
<evidence type="ECO:0000313" key="2">
    <source>
        <dbReference type="Proteomes" id="UP001240236"/>
    </source>
</evidence>
<evidence type="ECO:0000313" key="1">
    <source>
        <dbReference type="EMBL" id="MDQ0363952.1"/>
    </source>
</evidence>
<evidence type="ECO:0008006" key="3">
    <source>
        <dbReference type="Google" id="ProtNLM"/>
    </source>
</evidence>
<protein>
    <recommendedName>
        <fullName evidence="3">Glycosyltransferase</fullName>
    </recommendedName>
</protein>
<dbReference type="EMBL" id="JAUSUZ010000001">
    <property type="protein sequence ID" value="MDQ0363952.1"/>
    <property type="molecule type" value="Genomic_DNA"/>
</dbReference>
<organism evidence="1 2">
    <name type="scientific">Catenuloplanes indicus</name>
    <dbReference type="NCBI Taxonomy" id="137267"/>
    <lineage>
        <taxon>Bacteria</taxon>
        <taxon>Bacillati</taxon>
        <taxon>Actinomycetota</taxon>
        <taxon>Actinomycetes</taxon>
        <taxon>Micromonosporales</taxon>
        <taxon>Micromonosporaceae</taxon>
        <taxon>Catenuloplanes</taxon>
    </lineage>
</organism>
<proteinExistence type="predicted"/>
<dbReference type="Proteomes" id="UP001240236">
    <property type="component" value="Unassembled WGS sequence"/>
</dbReference>